<dbReference type="AlphaFoldDB" id="K2MBX9"/>
<proteinExistence type="predicted"/>
<keyword evidence="3" id="KW-1185">Reference proteome</keyword>
<reference evidence="2 3" key="1">
    <citation type="journal article" date="2012" name="BMC Genomics">
        <title>Comparative genomic analysis of human infective Trypanosoma cruzi lineages with the bat-restricted subspecies T. cruzi marinkellei.</title>
        <authorList>
            <person name="Franzen O."/>
            <person name="Talavera-Lopez C."/>
            <person name="Ochaya S."/>
            <person name="Butler C.E."/>
            <person name="Messenger L.A."/>
            <person name="Lewis M.D."/>
            <person name="Llewellyn M.S."/>
            <person name="Marinkelle C.J."/>
            <person name="Tyler K.M."/>
            <person name="Miles M.A."/>
            <person name="Andersson B."/>
        </authorList>
    </citation>
    <scope>NUCLEOTIDE SEQUENCE [LARGE SCALE GENOMIC DNA]</scope>
    <source>
        <strain evidence="2 3">B7</strain>
    </source>
</reference>
<evidence type="ECO:0000256" key="1">
    <source>
        <dbReference type="SAM" id="Phobius"/>
    </source>
</evidence>
<keyword evidence="1" id="KW-0812">Transmembrane</keyword>
<dbReference type="Proteomes" id="UP000007350">
    <property type="component" value="Unassembled WGS sequence"/>
</dbReference>
<accession>K2MBX9</accession>
<organism evidence="2 3">
    <name type="scientific">Trypanosoma cruzi marinkellei</name>
    <dbReference type="NCBI Taxonomy" id="85056"/>
    <lineage>
        <taxon>Eukaryota</taxon>
        <taxon>Discoba</taxon>
        <taxon>Euglenozoa</taxon>
        <taxon>Kinetoplastea</taxon>
        <taxon>Metakinetoplastina</taxon>
        <taxon>Trypanosomatida</taxon>
        <taxon>Trypanosomatidae</taxon>
        <taxon>Trypanosoma</taxon>
        <taxon>Schizotrypanum</taxon>
    </lineage>
</organism>
<comment type="caution">
    <text evidence="2">The sequence shown here is derived from an EMBL/GenBank/DDBJ whole genome shotgun (WGS) entry which is preliminary data.</text>
</comment>
<sequence length="52" mass="5856">MRRIHLFFFFLFFVFVVLCVSVNLFCFPDGLCHVLSLGGGAAFLFTAAGFFL</sequence>
<evidence type="ECO:0000313" key="2">
    <source>
        <dbReference type="EMBL" id="EKF32683.1"/>
    </source>
</evidence>
<feature type="transmembrane region" description="Helical" evidence="1">
    <location>
        <begin position="34"/>
        <end position="51"/>
    </location>
</feature>
<evidence type="ECO:0000313" key="3">
    <source>
        <dbReference type="Proteomes" id="UP000007350"/>
    </source>
</evidence>
<keyword evidence="1" id="KW-1133">Transmembrane helix</keyword>
<keyword evidence="1" id="KW-0472">Membrane</keyword>
<protein>
    <submittedName>
        <fullName evidence="2">Uncharacterized protein</fullName>
    </submittedName>
</protein>
<dbReference type="EMBL" id="AHKC01009672">
    <property type="protein sequence ID" value="EKF32683.1"/>
    <property type="molecule type" value="Genomic_DNA"/>
</dbReference>
<gene>
    <name evidence="2" type="ORF">MOQ_003463</name>
</gene>
<feature type="non-terminal residue" evidence="2">
    <location>
        <position position="52"/>
    </location>
</feature>
<name>K2MBX9_TRYCR</name>